<organism evidence="5 6">
    <name type="scientific">Chryseolinea soli</name>
    <dbReference type="NCBI Taxonomy" id="2321403"/>
    <lineage>
        <taxon>Bacteria</taxon>
        <taxon>Pseudomonadati</taxon>
        <taxon>Bacteroidota</taxon>
        <taxon>Cytophagia</taxon>
        <taxon>Cytophagales</taxon>
        <taxon>Fulvivirgaceae</taxon>
        <taxon>Chryseolinea</taxon>
    </lineage>
</organism>
<dbReference type="InterPro" id="IPR018060">
    <property type="entry name" value="HTH_AraC"/>
</dbReference>
<name>A0A385SYD7_9BACT</name>
<evidence type="ECO:0000256" key="3">
    <source>
        <dbReference type="ARBA" id="ARBA00023163"/>
    </source>
</evidence>
<keyword evidence="3" id="KW-0804">Transcription</keyword>
<keyword evidence="2" id="KW-0238">DNA-binding</keyword>
<evidence type="ECO:0000313" key="6">
    <source>
        <dbReference type="Proteomes" id="UP000266183"/>
    </source>
</evidence>
<dbReference type="Pfam" id="PF12833">
    <property type="entry name" value="HTH_18"/>
    <property type="match status" value="1"/>
</dbReference>
<gene>
    <name evidence="5" type="ORF">D4L85_33050</name>
</gene>
<protein>
    <submittedName>
        <fullName evidence="5">AraC family transcriptional regulator</fullName>
    </submittedName>
</protein>
<dbReference type="InterPro" id="IPR050204">
    <property type="entry name" value="AraC_XylS_family_regulators"/>
</dbReference>
<dbReference type="AlphaFoldDB" id="A0A385SYD7"/>
<dbReference type="EMBL" id="CP032382">
    <property type="protein sequence ID" value="AYB35117.1"/>
    <property type="molecule type" value="Genomic_DNA"/>
</dbReference>
<reference evidence="6" key="1">
    <citation type="submission" date="2018-09" db="EMBL/GenBank/DDBJ databases">
        <title>Chryseolinea sp. KIS68-18 isolated from soil.</title>
        <authorList>
            <person name="Weon H.-Y."/>
            <person name="Kwon S.-W."/>
            <person name="Lee S.A."/>
        </authorList>
    </citation>
    <scope>NUCLEOTIDE SEQUENCE [LARGE SCALE GENOMIC DNA]</scope>
    <source>
        <strain evidence="6">KIS68-18</strain>
    </source>
</reference>
<dbReference type="InterPro" id="IPR046532">
    <property type="entry name" value="DUF6597"/>
</dbReference>
<dbReference type="InterPro" id="IPR009057">
    <property type="entry name" value="Homeodomain-like_sf"/>
</dbReference>
<dbReference type="PROSITE" id="PS01124">
    <property type="entry name" value="HTH_ARAC_FAMILY_2"/>
    <property type="match status" value="1"/>
</dbReference>
<dbReference type="Proteomes" id="UP000266183">
    <property type="component" value="Chromosome"/>
</dbReference>
<dbReference type="PANTHER" id="PTHR46796">
    <property type="entry name" value="HTH-TYPE TRANSCRIPTIONAL ACTIVATOR RHAS-RELATED"/>
    <property type="match status" value="1"/>
</dbReference>
<dbReference type="RefSeq" id="WP_119758368.1">
    <property type="nucleotide sequence ID" value="NZ_CP032382.1"/>
</dbReference>
<dbReference type="SUPFAM" id="SSF46689">
    <property type="entry name" value="Homeodomain-like"/>
    <property type="match status" value="1"/>
</dbReference>
<dbReference type="PANTHER" id="PTHR46796:SF13">
    <property type="entry name" value="HTH-TYPE TRANSCRIPTIONAL ACTIVATOR RHAS"/>
    <property type="match status" value="1"/>
</dbReference>
<evidence type="ECO:0000259" key="4">
    <source>
        <dbReference type="PROSITE" id="PS01124"/>
    </source>
</evidence>
<dbReference type="Pfam" id="PF20240">
    <property type="entry name" value="DUF6597"/>
    <property type="match status" value="1"/>
</dbReference>
<proteinExistence type="predicted"/>
<dbReference type="SMART" id="SM00342">
    <property type="entry name" value="HTH_ARAC"/>
    <property type="match status" value="1"/>
</dbReference>
<keyword evidence="1" id="KW-0805">Transcription regulation</keyword>
<sequence>MTPQLFTPPEILKPVIKYFWALDNPIDSPPTTLSAFPDGCPGIIMVQSNGGAICDNLNKKLPGIYLHGQTIAPSKISCQGKFSAVGVSFQPHALRSIFGIDANAFTHTGFDFNVVQNRNHINLSEQIAHEQSIEGKISLLSNYLLYQHQNNARQTEEIIKYAVAQVIQSKGNLSLKELQKKLQMSERSLERKFNQAIGISPKLFSRICRFQESLNQLQTSSYDKLSDIAYENQYADQSHLIRAFKEFTGLSPLEFKRQSRDVIENVQPAKQ</sequence>
<evidence type="ECO:0000256" key="2">
    <source>
        <dbReference type="ARBA" id="ARBA00023125"/>
    </source>
</evidence>
<evidence type="ECO:0000313" key="5">
    <source>
        <dbReference type="EMBL" id="AYB35117.1"/>
    </source>
</evidence>
<dbReference type="GO" id="GO:0043565">
    <property type="term" value="F:sequence-specific DNA binding"/>
    <property type="evidence" value="ECO:0007669"/>
    <property type="project" value="InterPro"/>
</dbReference>
<feature type="domain" description="HTH araC/xylS-type" evidence="4">
    <location>
        <begin position="156"/>
        <end position="258"/>
    </location>
</feature>
<dbReference type="GO" id="GO:0003700">
    <property type="term" value="F:DNA-binding transcription factor activity"/>
    <property type="evidence" value="ECO:0007669"/>
    <property type="project" value="InterPro"/>
</dbReference>
<dbReference type="OrthoDB" id="635259at2"/>
<dbReference type="KEGG" id="chk:D4L85_33050"/>
<dbReference type="Gene3D" id="1.10.10.60">
    <property type="entry name" value="Homeodomain-like"/>
    <property type="match status" value="1"/>
</dbReference>
<evidence type="ECO:0000256" key="1">
    <source>
        <dbReference type="ARBA" id="ARBA00023015"/>
    </source>
</evidence>
<accession>A0A385SYD7</accession>
<keyword evidence="6" id="KW-1185">Reference proteome</keyword>